<dbReference type="SUPFAM" id="SSF53474">
    <property type="entry name" value="alpha/beta-Hydrolases"/>
    <property type="match status" value="1"/>
</dbReference>
<keyword evidence="3" id="KW-0378">Hydrolase</keyword>
<dbReference type="PANTHER" id="PTHR43433">
    <property type="entry name" value="HYDROLASE, ALPHA/BETA FOLD FAMILY PROTEIN"/>
    <property type="match status" value="1"/>
</dbReference>
<name>A0A545VKW3_9HYPO</name>
<feature type="compositionally biased region" description="Polar residues" evidence="1">
    <location>
        <begin position="109"/>
        <end position="129"/>
    </location>
</feature>
<feature type="compositionally biased region" description="Low complexity" evidence="1">
    <location>
        <begin position="215"/>
        <end position="233"/>
    </location>
</feature>
<feature type="region of interest" description="Disordered" evidence="1">
    <location>
        <begin position="100"/>
        <end position="191"/>
    </location>
</feature>
<dbReference type="InterPro" id="IPR000073">
    <property type="entry name" value="AB_hydrolase_1"/>
</dbReference>
<gene>
    <name evidence="3" type="ORF">IF1G_07370</name>
</gene>
<feature type="compositionally biased region" description="Basic residues" evidence="1">
    <location>
        <begin position="17"/>
        <end position="27"/>
    </location>
</feature>
<sequence length="838" mass="91558">MDRDPPDGPPIAVPTRTHSHRLAHHHLPNSPRARAAAAFSSAQPTTTPGPGPEIISDLISSLSTSHFDSLPLAASPSPSRLDTRIAALPDTLDRDLHDVATSPVVRTSKPPSGYSSVTTPKSPRATSTDGFRPHFRAGSLSRASSSASLTSRNDDAKSIGNLSIEPGPAPEIELRPRRSHDSWGKKTGRRQKEMLYMSSKERLFREKDADRKWPGATMASASGASSIHSAGRADPFLAETAISEEPGLTSPRYSSDSYTGFQAIPNRESSLRKSGHKKRSSARRSRQNSESDPIPEGAEYSRNGAVSRNSHKRGESEAGRSFLFDVDEYAAVTQALDDQYERENGHPEPSPDYRQQSFLHDIDHEGAPAPAISNGRRAYEREQSGNGRLSPFPSADLRTKGSGSKLKRLSGVGQLPMSPSRTSEQSDRTTHPIAYERPASADSIDDNVESYLCSPRLSQKIHHPQTGRVISFSEVGDAEGSAVFCCVGMGLTRYITTFYDELALTLKLRLITPDRPGVGDSEPYSDGTTTPLSWPDDVYAICQALKITKFSILAHSAGAIYALATALRMPQHIRGKIHLLAPWIPPSQMNVFGSSQEPPTHALPTSQRILRALPTPILKAANSSFMSATSSSITSSLPKTPRRSKRKSNGKEGRSVTPSERDHAELASLHGDHTGARPVPTPDATENMDRMHPPQNSLYAGAGLEEAAGKERQVTYDTRLTHAIWDLATTGANPAVDLLVCLERRHSIGFRYVDITRPVVIHHGSKDNRVPVDNVKWLGKSMRRCEVRVLEGEGHGLMASAAVMGSVLMEMSKEWEDWMRVTGDDARQRERGRRMPQR</sequence>
<feature type="region of interest" description="Disordered" evidence="1">
    <location>
        <begin position="207"/>
        <end position="431"/>
    </location>
</feature>
<dbReference type="PANTHER" id="PTHR43433:SF10">
    <property type="entry name" value="AB HYDROLASE-1 DOMAIN-CONTAINING PROTEIN"/>
    <property type="match status" value="1"/>
</dbReference>
<dbReference type="STRING" id="43265.A0A545VKW3"/>
<dbReference type="AlphaFoldDB" id="A0A545VKW3"/>
<feature type="compositionally biased region" description="Basic and acidic residues" evidence="1">
    <location>
        <begin position="339"/>
        <end position="351"/>
    </location>
</feature>
<dbReference type="InterPro" id="IPR029058">
    <property type="entry name" value="AB_hydrolase_fold"/>
</dbReference>
<feature type="compositionally biased region" description="Basic and acidic residues" evidence="1">
    <location>
        <begin position="172"/>
        <end position="184"/>
    </location>
</feature>
<reference evidence="3 4" key="1">
    <citation type="journal article" date="2019" name="Appl. Microbiol. Biotechnol.">
        <title>Genome sequence of Isaria javanica and comparative genome analysis insights into family S53 peptidase evolution in fungal entomopathogens.</title>
        <authorList>
            <person name="Lin R."/>
            <person name="Zhang X."/>
            <person name="Xin B."/>
            <person name="Zou M."/>
            <person name="Gao Y."/>
            <person name="Qin F."/>
            <person name="Hu Q."/>
            <person name="Xie B."/>
            <person name="Cheng X."/>
        </authorList>
    </citation>
    <scope>NUCLEOTIDE SEQUENCE [LARGE SCALE GENOMIC DNA]</scope>
    <source>
        <strain evidence="3 4">IJ1G</strain>
    </source>
</reference>
<feature type="compositionally biased region" description="Low complexity" evidence="1">
    <location>
        <begin position="139"/>
        <end position="151"/>
    </location>
</feature>
<feature type="compositionally biased region" description="Low complexity" evidence="1">
    <location>
        <begin position="30"/>
        <end position="57"/>
    </location>
</feature>
<evidence type="ECO:0000313" key="4">
    <source>
        <dbReference type="Proteomes" id="UP000315783"/>
    </source>
</evidence>
<comment type="caution">
    <text evidence="3">The sequence shown here is derived from an EMBL/GenBank/DDBJ whole genome shotgun (WGS) entry which is preliminary data.</text>
</comment>
<dbReference type="Gene3D" id="3.40.50.1820">
    <property type="entry name" value="alpha/beta hydrolase"/>
    <property type="match status" value="1"/>
</dbReference>
<feature type="compositionally biased region" description="Polar residues" evidence="1">
    <location>
        <begin position="251"/>
        <end position="260"/>
    </location>
</feature>
<evidence type="ECO:0000256" key="1">
    <source>
        <dbReference type="SAM" id="MobiDB-lite"/>
    </source>
</evidence>
<proteinExistence type="predicted"/>
<feature type="domain" description="AB hydrolase-1" evidence="2">
    <location>
        <begin position="507"/>
        <end position="795"/>
    </location>
</feature>
<keyword evidence="4" id="KW-1185">Reference proteome</keyword>
<feature type="region of interest" description="Disordered" evidence="1">
    <location>
        <begin position="1"/>
        <end position="57"/>
    </location>
</feature>
<dbReference type="InterPro" id="IPR050471">
    <property type="entry name" value="AB_hydrolase"/>
</dbReference>
<protein>
    <submittedName>
        <fullName evidence="3">Hydrolase</fullName>
    </submittedName>
</protein>
<feature type="compositionally biased region" description="Basic and acidic residues" evidence="1">
    <location>
        <begin position="649"/>
        <end position="675"/>
    </location>
</feature>
<evidence type="ECO:0000313" key="3">
    <source>
        <dbReference type="EMBL" id="TQV93638.1"/>
    </source>
</evidence>
<feature type="region of interest" description="Disordered" evidence="1">
    <location>
        <begin position="629"/>
        <end position="698"/>
    </location>
</feature>
<dbReference type="EMBL" id="SPUK01000011">
    <property type="protein sequence ID" value="TQV93638.1"/>
    <property type="molecule type" value="Genomic_DNA"/>
</dbReference>
<organism evidence="3 4">
    <name type="scientific">Cordyceps javanica</name>
    <dbReference type="NCBI Taxonomy" id="43265"/>
    <lineage>
        <taxon>Eukaryota</taxon>
        <taxon>Fungi</taxon>
        <taxon>Dikarya</taxon>
        <taxon>Ascomycota</taxon>
        <taxon>Pezizomycotina</taxon>
        <taxon>Sordariomycetes</taxon>
        <taxon>Hypocreomycetidae</taxon>
        <taxon>Hypocreales</taxon>
        <taxon>Cordycipitaceae</taxon>
        <taxon>Cordyceps</taxon>
    </lineage>
</organism>
<evidence type="ECO:0000259" key="2">
    <source>
        <dbReference type="Pfam" id="PF00561"/>
    </source>
</evidence>
<dbReference type="Pfam" id="PF00561">
    <property type="entry name" value="Abhydrolase_1"/>
    <property type="match status" value="1"/>
</dbReference>
<dbReference type="Proteomes" id="UP000315783">
    <property type="component" value="Unassembled WGS sequence"/>
</dbReference>
<feature type="compositionally biased region" description="Basic residues" evidence="1">
    <location>
        <begin position="273"/>
        <end position="286"/>
    </location>
</feature>
<dbReference type="GO" id="GO:0016787">
    <property type="term" value="F:hydrolase activity"/>
    <property type="evidence" value="ECO:0007669"/>
    <property type="project" value="UniProtKB-KW"/>
</dbReference>
<dbReference type="OrthoDB" id="435520at2759"/>
<accession>A0A545VKW3</accession>